<dbReference type="EMBL" id="CP034413">
    <property type="protein sequence ID" value="QCI58388.1"/>
    <property type="molecule type" value="Genomic_DNA"/>
</dbReference>
<sequence length="185" mass="19778">MPTDLTKARQLFGTFSKIGAFTFGGGYAMIPLIQREVTERRRWLEDRDILDIVAIAESTPGPIAINTATFVGYQVCGTLGAFCATLGVVLPSFLVIYAVSFVLRQFSDLAVVQYAFNGIRAGVLALLLKALLSMYRQSPKGAVSYAVMAGAFVLTAFCGVDAVLVILASATVGLLSARMAKRRAV</sequence>
<dbReference type="Proteomes" id="UP000298642">
    <property type="component" value="Chromosome"/>
</dbReference>
<dbReference type="KEGG" id="obj:EIO64_03360"/>
<keyword evidence="5 7" id="KW-1133">Transmembrane helix</keyword>
<dbReference type="PANTHER" id="PTHR43663:SF1">
    <property type="entry name" value="CHROMATE TRANSPORTER"/>
    <property type="match status" value="1"/>
</dbReference>
<evidence type="ECO:0000256" key="4">
    <source>
        <dbReference type="ARBA" id="ARBA00022692"/>
    </source>
</evidence>
<keyword evidence="9" id="KW-1185">Reference proteome</keyword>
<dbReference type="PANTHER" id="PTHR43663">
    <property type="entry name" value="CHROMATE TRANSPORT PROTEIN-RELATED"/>
    <property type="match status" value="1"/>
</dbReference>
<name>A0A4D7ALP6_9FIRM</name>
<feature type="transmembrane region" description="Helical" evidence="7">
    <location>
        <begin position="115"/>
        <end position="135"/>
    </location>
</feature>
<dbReference type="GeneID" id="89523209"/>
<keyword evidence="4 7" id="KW-0812">Transmembrane</keyword>
<dbReference type="Pfam" id="PF02417">
    <property type="entry name" value="Chromate_transp"/>
    <property type="match status" value="1"/>
</dbReference>
<evidence type="ECO:0000256" key="2">
    <source>
        <dbReference type="ARBA" id="ARBA00005262"/>
    </source>
</evidence>
<proteinExistence type="inferred from homology"/>
<comment type="subcellular location">
    <subcellularLocation>
        <location evidence="1">Cell membrane</location>
        <topology evidence="1">Multi-pass membrane protein</topology>
    </subcellularLocation>
</comment>
<gene>
    <name evidence="8" type="ORF">EIO64_03360</name>
</gene>
<evidence type="ECO:0000256" key="5">
    <source>
        <dbReference type="ARBA" id="ARBA00022989"/>
    </source>
</evidence>
<evidence type="ECO:0000256" key="3">
    <source>
        <dbReference type="ARBA" id="ARBA00022475"/>
    </source>
</evidence>
<dbReference type="InterPro" id="IPR052518">
    <property type="entry name" value="CHR_Transporter"/>
</dbReference>
<keyword evidence="6 7" id="KW-0472">Membrane</keyword>
<accession>A0A4D7ALP6</accession>
<feature type="transmembrane region" description="Helical" evidence="7">
    <location>
        <begin position="147"/>
        <end position="175"/>
    </location>
</feature>
<dbReference type="GO" id="GO:0005886">
    <property type="term" value="C:plasma membrane"/>
    <property type="evidence" value="ECO:0007669"/>
    <property type="project" value="UniProtKB-SubCell"/>
</dbReference>
<dbReference type="GO" id="GO:0015109">
    <property type="term" value="F:chromate transmembrane transporter activity"/>
    <property type="evidence" value="ECO:0007669"/>
    <property type="project" value="InterPro"/>
</dbReference>
<dbReference type="AlphaFoldDB" id="A0A4D7ALP6"/>
<feature type="transmembrane region" description="Helical" evidence="7">
    <location>
        <begin position="79"/>
        <end position="103"/>
    </location>
</feature>
<keyword evidence="3" id="KW-1003">Cell membrane</keyword>
<evidence type="ECO:0000256" key="1">
    <source>
        <dbReference type="ARBA" id="ARBA00004651"/>
    </source>
</evidence>
<reference evidence="9" key="1">
    <citation type="submission" date="2018-12" db="EMBL/GenBank/DDBJ databases">
        <title>Dusodibacter welbiota gen. nov., sp. nov., isolated from human faeces and emended description of the Oscillibacter genus.</title>
        <authorList>
            <person name="Le Roy T."/>
            <person name="Van der Smissen P."/>
            <person name="Delzenne N."/>
            <person name="Muccioli G."/>
            <person name="Collet J.F."/>
            <person name="Cani P.D."/>
        </authorList>
    </citation>
    <scope>NUCLEOTIDE SEQUENCE [LARGE SCALE GENOMIC DNA]</scope>
    <source>
        <strain evidence="9">J115</strain>
    </source>
</reference>
<protein>
    <submittedName>
        <fullName evidence="8">Chromate transporter</fullName>
    </submittedName>
</protein>
<evidence type="ECO:0000256" key="7">
    <source>
        <dbReference type="SAM" id="Phobius"/>
    </source>
</evidence>
<feature type="transmembrane region" description="Helical" evidence="7">
    <location>
        <begin position="12"/>
        <end position="33"/>
    </location>
</feature>
<evidence type="ECO:0000313" key="9">
    <source>
        <dbReference type="Proteomes" id="UP000298642"/>
    </source>
</evidence>
<evidence type="ECO:0000256" key="6">
    <source>
        <dbReference type="ARBA" id="ARBA00023136"/>
    </source>
</evidence>
<organism evidence="8 9">
    <name type="scientific">Dysosmobacter welbionis</name>
    <dbReference type="NCBI Taxonomy" id="2093857"/>
    <lineage>
        <taxon>Bacteria</taxon>
        <taxon>Bacillati</taxon>
        <taxon>Bacillota</taxon>
        <taxon>Clostridia</taxon>
        <taxon>Eubacteriales</taxon>
        <taxon>Oscillospiraceae</taxon>
        <taxon>Dysosmobacter</taxon>
    </lineage>
</organism>
<dbReference type="RefSeq" id="WP_051319926.1">
    <property type="nucleotide sequence ID" value="NZ_CP034413.3"/>
</dbReference>
<comment type="similarity">
    <text evidence="2">Belongs to the chromate ion transporter (CHR) (TC 2.A.51) family.</text>
</comment>
<evidence type="ECO:0000313" key="8">
    <source>
        <dbReference type="EMBL" id="QCI58388.1"/>
    </source>
</evidence>
<dbReference type="InterPro" id="IPR003370">
    <property type="entry name" value="Chromate_transpt"/>
</dbReference>